<dbReference type="EMBL" id="CP036526">
    <property type="protein sequence ID" value="QDT11563.1"/>
    <property type="molecule type" value="Genomic_DNA"/>
</dbReference>
<reference evidence="1 2" key="1">
    <citation type="submission" date="2019-02" db="EMBL/GenBank/DDBJ databases">
        <title>Deep-cultivation of Planctomycetes and their phenomic and genomic characterization uncovers novel biology.</title>
        <authorList>
            <person name="Wiegand S."/>
            <person name="Jogler M."/>
            <person name="Boedeker C."/>
            <person name="Pinto D."/>
            <person name="Vollmers J."/>
            <person name="Rivas-Marin E."/>
            <person name="Kohn T."/>
            <person name="Peeters S.H."/>
            <person name="Heuer A."/>
            <person name="Rast P."/>
            <person name="Oberbeckmann S."/>
            <person name="Bunk B."/>
            <person name="Jeske O."/>
            <person name="Meyerdierks A."/>
            <person name="Storesund J.E."/>
            <person name="Kallscheuer N."/>
            <person name="Luecker S."/>
            <person name="Lage O.M."/>
            <person name="Pohl T."/>
            <person name="Merkel B.J."/>
            <person name="Hornburger P."/>
            <person name="Mueller R.-W."/>
            <person name="Bruemmer F."/>
            <person name="Labrenz M."/>
            <person name="Spormann A.M."/>
            <person name="Op den Camp H."/>
            <person name="Overmann J."/>
            <person name="Amann R."/>
            <person name="Jetten M.S.M."/>
            <person name="Mascher T."/>
            <person name="Medema M.H."/>
            <person name="Devos D.P."/>
            <person name="Kaster A.-K."/>
            <person name="Ovreas L."/>
            <person name="Rohde M."/>
            <person name="Galperin M.Y."/>
            <person name="Jogler C."/>
        </authorList>
    </citation>
    <scope>NUCLEOTIDE SEQUENCE [LARGE SCALE GENOMIC DNA]</scope>
    <source>
        <strain evidence="1 2">K23_9</strain>
    </source>
</reference>
<dbReference type="AlphaFoldDB" id="A0A517NWQ5"/>
<accession>A0A517NWQ5</accession>
<organism evidence="1 2">
    <name type="scientific">Stieleria marina</name>
    <dbReference type="NCBI Taxonomy" id="1930275"/>
    <lineage>
        <taxon>Bacteria</taxon>
        <taxon>Pseudomonadati</taxon>
        <taxon>Planctomycetota</taxon>
        <taxon>Planctomycetia</taxon>
        <taxon>Pirellulales</taxon>
        <taxon>Pirellulaceae</taxon>
        <taxon>Stieleria</taxon>
    </lineage>
</organism>
<proteinExistence type="predicted"/>
<evidence type="ECO:0000313" key="2">
    <source>
        <dbReference type="Proteomes" id="UP000319817"/>
    </source>
</evidence>
<keyword evidence="2" id="KW-1185">Reference proteome</keyword>
<dbReference type="Proteomes" id="UP000319817">
    <property type="component" value="Chromosome"/>
</dbReference>
<evidence type="ECO:0000313" key="1">
    <source>
        <dbReference type="EMBL" id="QDT11563.1"/>
    </source>
</evidence>
<protein>
    <submittedName>
        <fullName evidence="1">Uncharacterized protein</fullName>
    </submittedName>
</protein>
<name>A0A517NWQ5_9BACT</name>
<gene>
    <name evidence="1" type="ORF">K239x_35620</name>
</gene>
<sequence>MGMRGGPFPLSRKKLYREKICTQDYWLEITHFVLPLVGVSFRIVDAVFFLGVASLFQHAHVATISRKTIERAVGDEGQVVCCRDSEL</sequence>